<evidence type="ECO:0000313" key="2">
    <source>
        <dbReference type="Proteomes" id="UP000000602"/>
    </source>
</evidence>
<name>Q6AJ04_DESPS</name>
<evidence type="ECO:0000313" key="1">
    <source>
        <dbReference type="EMBL" id="CAG37676.1"/>
    </source>
</evidence>
<dbReference type="Proteomes" id="UP000000602">
    <property type="component" value="Chromosome"/>
</dbReference>
<dbReference type="AlphaFoldDB" id="Q6AJ04"/>
<dbReference type="STRING" id="177439.DP2947"/>
<keyword evidence="2" id="KW-1185">Reference proteome</keyword>
<gene>
    <name evidence="1" type="ordered locus">DP2947</name>
</gene>
<dbReference type="KEGG" id="dps:DP2947"/>
<organism evidence="1 2">
    <name type="scientific">Desulfotalea psychrophila (strain LSv54 / DSM 12343)</name>
    <dbReference type="NCBI Taxonomy" id="177439"/>
    <lineage>
        <taxon>Bacteria</taxon>
        <taxon>Pseudomonadati</taxon>
        <taxon>Thermodesulfobacteriota</taxon>
        <taxon>Desulfobulbia</taxon>
        <taxon>Desulfobulbales</taxon>
        <taxon>Desulfocapsaceae</taxon>
        <taxon>Desulfotalea</taxon>
    </lineage>
</organism>
<dbReference type="HOGENOM" id="CLU_3079235_0_0_7"/>
<proteinExistence type="predicted"/>
<dbReference type="EMBL" id="CR522870">
    <property type="protein sequence ID" value="CAG37676.1"/>
    <property type="molecule type" value="Genomic_DNA"/>
</dbReference>
<protein>
    <submittedName>
        <fullName evidence="1">Uncharacterized protein</fullName>
    </submittedName>
</protein>
<reference evidence="2" key="1">
    <citation type="journal article" date="2004" name="Environ. Microbiol.">
        <title>The genome of Desulfotalea psychrophila, a sulfate-reducing bacterium from permanently cold Arctic sediments.</title>
        <authorList>
            <person name="Rabus R."/>
            <person name="Ruepp A."/>
            <person name="Frickey T."/>
            <person name="Rattei T."/>
            <person name="Fartmann B."/>
            <person name="Stark M."/>
            <person name="Bauer M."/>
            <person name="Zibat A."/>
            <person name="Lombardot T."/>
            <person name="Becker I."/>
            <person name="Amann J."/>
            <person name="Gellner K."/>
            <person name="Teeling H."/>
            <person name="Leuschner W.D."/>
            <person name="Gloeckner F.-O."/>
            <person name="Lupas A.N."/>
            <person name="Amann R."/>
            <person name="Klenk H.-P."/>
        </authorList>
    </citation>
    <scope>NUCLEOTIDE SEQUENCE [LARGE SCALE GENOMIC DNA]</scope>
    <source>
        <strain evidence="2">DSM 12343 / LSv54</strain>
    </source>
</reference>
<sequence length="52" mass="6069">MINFNEMGNVRLINVNYEPFDINSRLREVLTFSQSAIIVNSKNGSLIHLFLW</sequence>
<accession>Q6AJ04</accession>